<organism evidence="1">
    <name type="scientific">Arundo donax</name>
    <name type="common">Giant reed</name>
    <name type="synonym">Donax arundinaceus</name>
    <dbReference type="NCBI Taxonomy" id="35708"/>
    <lineage>
        <taxon>Eukaryota</taxon>
        <taxon>Viridiplantae</taxon>
        <taxon>Streptophyta</taxon>
        <taxon>Embryophyta</taxon>
        <taxon>Tracheophyta</taxon>
        <taxon>Spermatophyta</taxon>
        <taxon>Magnoliopsida</taxon>
        <taxon>Liliopsida</taxon>
        <taxon>Poales</taxon>
        <taxon>Poaceae</taxon>
        <taxon>PACMAD clade</taxon>
        <taxon>Arundinoideae</taxon>
        <taxon>Arundineae</taxon>
        <taxon>Arundo</taxon>
    </lineage>
</organism>
<evidence type="ECO:0000313" key="1">
    <source>
        <dbReference type="EMBL" id="JAD27605.1"/>
    </source>
</evidence>
<sequence>MRLKSLGSSCCGRCPVFGITFTVAFSPSFSFSLCAFSTGKIWSNSPQMINTS</sequence>
<dbReference type="AlphaFoldDB" id="A0A0A8YSR9"/>
<name>A0A0A8YSR9_ARUDO</name>
<accession>A0A0A8YSR9</accession>
<proteinExistence type="predicted"/>
<protein>
    <submittedName>
        <fullName evidence="1">Uncharacterized protein</fullName>
    </submittedName>
</protein>
<reference evidence="1" key="1">
    <citation type="submission" date="2014-09" db="EMBL/GenBank/DDBJ databases">
        <authorList>
            <person name="Magalhaes I.L.F."/>
            <person name="Oliveira U."/>
            <person name="Santos F.R."/>
            <person name="Vidigal T.H.D.A."/>
            <person name="Brescovit A.D."/>
            <person name="Santos A.J."/>
        </authorList>
    </citation>
    <scope>NUCLEOTIDE SEQUENCE</scope>
    <source>
        <tissue evidence="1">Shoot tissue taken approximately 20 cm above the soil surface</tissue>
    </source>
</reference>
<dbReference type="EMBL" id="GBRH01270290">
    <property type="protein sequence ID" value="JAD27605.1"/>
    <property type="molecule type" value="Transcribed_RNA"/>
</dbReference>
<reference evidence="1" key="2">
    <citation type="journal article" date="2015" name="Data Brief">
        <title>Shoot transcriptome of the giant reed, Arundo donax.</title>
        <authorList>
            <person name="Barrero R.A."/>
            <person name="Guerrero F.D."/>
            <person name="Moolhuijzen P."/>
            <person name="Goolsby J.A."/>
            <person name="Tidwell J."/>
            <person name="Bellgard S.E."/>
            <person name="Bellgard M.I."/>
        </authorList>
    </citation>
    <scope>NUCLEOTIDE SEQUENCE</scope>
    <source>
        <tissue evidence="1">Shoot tissue taken approximately 20 cm above the soil surface</tissue>
    </source>
</reference>